<dbReference type="Proteomes" id="UP000011081">
    <property type="component" value="Unassembled WGS sequence"/>
</dbReference>
<evidence type="ECO:0000256" key="1">
    <source>
        <dbReference type="SAM" id="Coils"/>
    </source>
</evidence>
<dbReference type="OMA" id="YLPIFKE"/>
<dbReference type="HOGENOM" id="CLU_1001841_0_0_1"/>
<reference evidence="3" key="1">
    <citation type="submission" date="2011-03" db="EMBL/GenBank/DDBJ databases">
        <title>The genome sequence of Vavraia culicis strain floridensis.</title>
        <authorList>
            <consortium name="The Broad Institute Genome Sequencing Platform"/>
            <person name="Cuomo C."/>
            <person name="Becnel J."/>
            <person name="Sanscrainte N."/>
            <person name="Young S.K."/>
            <person name="Zeng Q."/>
            <person name="Gargeya S."/>
            <person name="Fitzgerald M."/>
            <person name="Haas B."/>
            <person name="Abouelleil A."/>
            <person name="Alvarado L."/>
            <person name="Arachchi H.M."/>
            <person name="Berlin A."/>
            <person name="Chapman S.B."/>
            <person name="Gearin G."/>
            <person name="Goldberg J."/>
            <person name="Griggs A."/>
            <person name="Gujja S."/>
            <person name="Hansen M."/>
            <person name="Heiman D."/>
            <person name="Howarth C."/>
            <person name="Larimer J."/>
            <person name="Lui A."/>
            <person name="MacDonald P.J.P."/>
            <person name="McCowen C."/>
            <person name="Montmayeur A."/>
            <person name="Murphy C."/>
            <person name="Neiman D."/>
            <person name="Pearson M."/>
            <person name="Priest M."/>
            <person name="Roberts A."/>
            <person name="Saif S."/>
            <person name="Shea T."/>
            <person name="Sisk P."/>
            <person name="Stolte C."/>
            <person name="Sykes S."/>
            <person name="Wortman J."/>
            <person name="Nusbaum C."/>
            <person name="Birren B."/>
        </authorList>
    </citation>
    <scope>NUCLEOTIDE SEQUENCE [LARGE SCALE GENOMIC DNA]</scope>
    <source>
        <strain evidence="3">floridensis</strain>
    </source>
</reference>
<gene>
    <name evidence="2" type="ORF">VCUG_01365</name>
</gene>
<proteinExistence type="predicted"/>
<sequence>MPFDITEDDIARFSTIEHEFSSVKDHFDNYKFALIERESKMLFLDSIKDDVQVDYLPIFKESKKRLKETKDVGIALEEEIKELSVKNYELRKSINGIDVAYDTLEGLKKRFLESENEFNRVEEIAKLEREYNTASEAARGMVAELERLKEEGEELSTECDRSYAVHLRERVDELKRKRKRWSRVEYDRMLVDAYRWYDMMVNVLEMFFGTLGAVTMKKNGFDLNVCVGGMEMAVMIRNGAFVGVNGVENEWIGDLVRWCVRLESARLFVLMAKRQLRK</sequence>
<name>L2GU29_VAVCU</name>
<dbReference type="VEuPathDB" id="MicrosporidiaDB:VCUG_01365"/>
<organism evidence="2 3">
    <name type="scientific">Vavraia culicis (isolate floridensis)</name>
    <name type="common">Microsporidian parasite</name>
    <dbReference type="NCBI Taxonomy" id="948595"/>
    <lineage>
        <taxon>Eukaryota</taxon>
        <taxon>Fungi</taxon>
        <taxon>Fungi incertae sedis</taxon>
        <taxon>Microsporidia</taxon>
        <taxon>Pleistophoridae</taxon>
        <taxon>Vavraia</taxon>
    </lineage>
</organism>
<keyword evidence="3" id="KW-1185">Reference proteome</keyword>
<evidence type="ECO:0000313" key="2">
    <source>
        <dbReference type="EMBL" id="ELA47176.1"/>
    </source>
</evidence>
<dbReference type="OrthoDB" id="2191914at2759"/>
<dbReference type="InParanoid" id="L2GU29"/>
<dbReference type="RefSeq" id="XP_008074383.1">
    <property type="nucleotide sequence ID" value="XM_008076192.1"/>
</dbReference>
<accession>L2GU29</accession>
<keyword evidence="1" id="KW-0175">Coiled coil</keyword>
<dbReference type="EMBL" id="GL877423">
    <property type="protein sequence ID" value="ELA47176.1"/>
    <property type="molecule type" value="Genomic_DNA"/>
</dbReference>
<feature type="coiled-coil region" evidence="1">
    <location>
        <begin position="104"/>
        <end position="184"/>
    </location>
</feature>
<dbReference type="GeneID" id="19879244"/>
<evidence type="ECO:0000313" key="3">
    <source>
        <dbReference type="Proteomes" id="UP000011081"/>
    </source>
</evidence>
<protein>
    <submittedName>
        <fullName evidence="2">Uncharacterized protein</fullName>
    </submittedName>
</protein>
<dbReference type="AlphaFoldDB" id="L2GU29"/>